<evidence type="ECO:0000313" key="2">
    <source>
        <dbReference type="EMBL" id="RSH80246.1"/>
    </source>
</evidence>
<dbReference type="SUPFAM" id="SSF53613">
    <property type="entry name" value="Ribokinase-like"/>
    <property type="match status" value="1"/>
</dbReference>
<dbReference type="RefSeq" id="XP_028475193.1">
    <property type="nucleotide sequence ID" value="XM_028624121.1"/>
</dbReference>
<sequence length="385" mass="41816">MAAFQPPPQEALAGRGRVATLGMLIIDHFEVRDDQGNPVPLPDAEILGGGGVYATSSARMFLPATHVAFIADVGPDLSPAFRDKLNVLGDTVWFRPRDGQTTRAVNQYTGRKIGFVSLSEYNLESTTVDNLTSEGHQSFKYISPQLHLWPHDYTAPPSPFTSPPPEWIHVVCDISRAGDILDDADQCRRDGWKGQLAWEPLVRPAAPDQRPKVSAYIALARRFAVFSPNHLELQTILDEDEEDVETCARMFHGHLAASPGPVPAIVVRAGEKGAFTLSANWTGWVPAFWQPGEEAHVVGVTGGGNSFMGGLLAGLLLTDGDHRAASIYGSTAASFAIEQRGLPTLTTSPGGHELWNGTFVWDRLRIMARRVAELEKANVTLPSPI</sequence>
<dbReference type="InterPro" id="IPR011611">
    <property type="entry name" value="PfkB_dom"/>
</dbReference>
<keyword evidence="3" id="KW-1185">Reference proteome</keyword>
<comment type="caution">
    <text evidence="2">The sequence shown here is derived from an EMBL/GenBank/DDBJ whole genome shotgun (WGS) entry which is preliminary data.</text>
</comment>
<dbReference type="Proteomes" id="UP000279236">
    <property type="component" value="Unassembled WGS sequence"/>
</dbReference>
<dbReference type="PANTHER" id="PTHR47098:SF2">
    <property type="entry name" value="PROTEIN MAK32"/>
    <property type="match status" value="1"/>
</dbReference>
<protein>
    <recommendedName>
        <fullName evidence="1">Carbohydrate kinase PfkB domain-containing protein</fullName>
    </recommendedName>
</protein>
<organism evidence="2 3">
    <name type="scientific">Apiotrichum porosum</name>
    <dbReference type="NCBI Taxonomy" id="105984"/>
    <lineage>
        <taxon>Eukaryota</taxon>
        <taxon>Fungi</taxon>
        <taxon>Dikarya</taxon>
        <taxon>Basidiomycota</taxon>
        <taxon>Agaricomycotina</taxon>
        <taxon>Tremellomycetes</taxon>
        <taxon>Trichosporonales</taxon>
        <taxon>Trichosporonaceae</taxon>
        <taxon>Apiotrichum</taxon>
    </lineage>
</organism>
<feature type="domain" description="Carbohydrate kinase PfkB" evidence="1">
    <location>
        <begin position="199"/>
        <end position="342"/>
    </location>
</feature>
<proteinExistence type="predicted"/>
<dbReference type="PANTHER" id="PTHR47098">
    <property type="entry name" value="PROTEIN MAK32"/>
    <property type="match status" value="1"/>
</dbReference>
<dbReference type="STRING" id="105984.A0A427XN11"/>
<dbReference type="OrthoDB" id="497927at2759"/>
<evidence type="ECO:0000259" key="1">
    <source>
        <dbReference type="Pfam" id="PF00294"/>
    </source>
</evidence>
<accession>A0A427XN11</accession>
<evidence type="ECO:0000313" key="3">
    <source>
        <dbReference type="Proteomes" id="UP000279236"/>
    </source>
</evidence>
<dbReference type="EMBL" id="RSCE01000008">
    <property type="protein sequence ID" value="RSH80246.1"/>
    <property type="molecule type" value="Genomic_DNA"/>
</dbReference>
<name>A0A427XN11_9TREE</name>
<dbReference type="Gene3D" id="3.40.1190.20">
    <property type="match status" value="1"/>
</dbReference>
<gene>
    <name evidence="2" type="ORF">EHS24_008819</name>
</gene>
<dbReference type="AlphaFoldDB" id="A0A427XN11"/>
<dbReference type="Pfam" id="PF00294">
    <property type="entry name" value="PfkB"/>
    <property type="match status" value="1"/>
</dbReference>
<reference evidence="2 3" key="1">
    <citation type="submission" date="2018-11" db="EMBL/GenBank/DDBJ databases">
        <title>Genome sequence of Apiotrichum porosum DSM 27194.</title>
        <authorList>
            <person name="Aliyu H."/>
            <person name="Gorte O."/>
            <person name="Ochsenreither K."/>
        </authorList>
    </citation>
    <scope>NUCLEOTIDE SEQUENCE [LARGE SCALE GENOMIC DNA]</scope>
    <source>
        <strain evidence="2 3">DSM 27194</strain>
    </source>
</reference>
<dbReference type="InterPro" id="IPR029056">
    <property type="entry name" value="Ribokinase-like"/>
</dbReference>
<dbReference type="GeneID" id="39593362"/>